<dbReference type="PANTHER" id="PTHR46825:SF9">
    <property type="entry name" value="BETA-LACTAMASE-RELATED DOMAIN-CONTAINING PROTEIN"/>
    <property type="match status" value="1"/>
</dbReference>
<evidence type="ECO:0000256" key="2">
    <source>
        <dbReference type="SAM" id="SignalP"/>
    </source>
</evidence>
<dbReference type="Pfam" id="PF00144">
    <property type="entry name" value="Beta-lactamase"/>
    <property type="match status" value="1"/>
</dbReference>
<comment type="caution">
    <text evidence="4">The sequence shown here is derived from an EMBL/GenBank/DDBJ whole genome shotgun (WGS) entry which is preliminary data.</text>
</comment>
<dbReference type="Gene3D" id="3.40.710.10">
    <property type="entry name" value="DD-peptidase/beta-lactamase superfamily"/>
    <property type="match status" value="1"/>
</dbReference>
<keyword evidence="5" id="KW-1185">Reference proteome</keyword>
<dbReference type="EMBL" id="JAZHXI010000017">
    <property type="protein sequence ID" value="KAL2062179.1"/>
    <property type="molecule type" value="Genomic_DNA"/>
</dbReference>
<feature type="chain" id="PRO_5045795699" description="Beta-lactamase-related domain-containing protein" evidence="2">
    <location>
        <begin position="23"/>
        <end position="431"/>
    </location>
</feature>
<evidence type="ECO:0000313" key="5">
    <source>
        <dbReference type="Proteomes" id="UP001595075"/>
    </source>
</evidence>
<feature type="domain" description="Beta-lactamase-related" evidence="3">
    <location>
        <begin position="34"/>
        <end position="376"/>
    </location>
</feature>
<dbReference type="SUPFAM" id="SSF56601">
    <property type="entry name" value="beta-lactamase/transpeptidase-like"/>
    <property type="match status" value="1"/>
</dbReference>
<comment type="similarity">
    <text evidence="1">Belongs to the peptidase S12 family.</text>
</comment>
<feature type="signal peptide" evidence="2">
    <location>
        <begin position="1"/>
        <end position="22"/>
    </location>
</feature>
<dbReference type="PANTHER" id="PTHR46825">
    <property type="entry name" value="D-ALANYL-D-ALANINE-CARBOXYPEPTIDASE/ENDOPEPTIDASE AMPH"/>
    <property type="match status" value="1"/>
</dbReference>
<proteinExistence type="inferred from homology"/>
<keyword evidence="2" id="KW-0732">Signal</keyword>
<accession>A0ABR4BYP5</accession>
<dbReference type="InterPro" id="IPR012338">
    <property type="entry name" value="Beta-lactam/transpept-like"/>
</dbReference>
<dbReference type="InterPro" id="IPR001466">
    <property type="entry name" value="Beta-lactam-related"/>
</dbReference>
<sequence length="431" mass="46477">MKRNIIERIVIFTAGLSSVTLAERDTSQKRDTRTLDAIRSTHQLPGLAALAIYANGTLATGAAGERKAGNTIALTTEDKFHLGSNTKAMTATLLAKIIEKDSTLTWNTTLSSALPNITNLSSEFKNVTLAQVASHRSGIATDVVQRDLQYWLSLFDPAYNPVQGRREIAELFLLQRPDVTPNTSYNYSNVNYIILGHIIDNFGIAWEERIRTDLWEPLNMTGCGLGPSPNSSPEAIDNPWAHNHTSAGPIPIPPLSGNTPTDNPRTIGPAGTVHCSMDSYSRFLWLHLSGLIGTSTPYLSSSTLTFLHEPLVVDTVPNSVNIMTSGGWVYLVDSSSMVKYGSGALYHAGSNSLNYAITVISSRDNVATAAFTNVGGDQAILGCTEVIDDILAQDIVLRGTGRGGSASSVGETIVTKLWWVVFACTLSFFII</sequence>
<dbReference type="Proteomes" id="UP001595075">
    <property type="component" value="Unassembled WGS sequence"/>
</dbReference>
<name>A0ABR4BYP5_9HELO</name>
<protein>
    <recommendedName>
        <fullName evidence="3">Beta-lactamase-related domain-containing protein</fullName>
    </recommendedName>
</protein>
<evidence type="ECO:0000259" key="3">
    <source>
        <dbReference type="Pfam" id="PF00144"/>
    </source>
</evidence>
<reference evidence="4 5" key="1">
    <citation type="journal article" date="2024" name="Commun. Biol.">
        <title>Comparative genomic analysis of thermophilic fungi reveals convergent evolutionary adaptations and gene losses.</title>
        <authorList>
            <person name="Steindorff A.S."/>
            <person name="Aguilar-Pontes M.V."/>
            <person name="Robinson A.J."/>
            <person name="Andreopoulos B."/>
            <person name="LaButti K."/>
            <person name="Kuo A."/>
            <person name="Mondo S."/>
            <person name="Riley R."/>
            <person name="Otillar R."/>
            <person name="Haridas S."/>
            <person name="Lipzen A."/>
            <person name="Grimwood J."/>
            <person name="Schmutz J."/>
            <person name="Clum A."/>
            <person name="Reid I.D."/>
            <person name="Moisan M.C."/>
            <person name="Butler G."/>
            <person name="Nguyen T.T.M."/>
            <person name="Dewar K."/>
            <person name="Conant G."/>
            <person name="Drula E."/>
            <person name="Henrissat B."/>
            <person name="Hansel C."/>
            <person name="Singer S."/>
            <person name="Hutchinson M.I."/>
            <person name="de Vries R.P."/>
            <person name="Natvig D.O."/>
            <person name="Powell A.J."/>
            <person name="Tsang A."/>
            <person name="Grigoriev I.V."/>
        </authorList>
    </citation>
    <scope>NUCLEOTIDE SEQUENCE [LARGE SCALE GENOMIC DNA]</scope>
    <source>
        <strain evidence="4 5">CBS 494.80</strain>
    </source>
</reference>
<gene>
    <name evidence="4" type="ORF">VTL71DRAFT_6445</name>
</gene>
<organism evidence="4 5">
    <name type="scientific">Oculimacula yallundae</name>
    <dbReference type="NCBI Taxonomy" id="86028"/>
    <lineage>
        <taxon>Eukaryota</taxon>
        <taxon>Fungi</taxon>
        <taxon>Dikarya</taxon>
        <taxon>Ascomycota</taxon>
        <taxon>Pezizomycotina</taxon>
        <taxon>Leotiomycetes</taxon>
        <taxon>Helotiales</taxon>
        <taxon>Ploettnerulaceae</taxon>
        <taxon>Oculimacula</taxon>
    </lineage>
</organism>
<evidence type="ECO:0000256" key="1">
    <source>
        <dbReference type="ARBA" id="ARBA00038215"/>
    </source>
</evidence>
<evidence type="ECO:0000313" key="4">
    <source>
        <dbReference type="EMBL" id="KAL2062179.1"/>
    </source>
</evidence>
<dbReference type="InterPro" id="IPR050491">
    <property type="entry name" value="AmpC-like"/>
</dbReference>